<dbReference type="InterPro" id="IPR017850">
    <property type="entry name" value="Alkaline_phosphatase_core_sf"/>
</dbReference>
<evidence type="ECO:0000256" key="2">
    <source>
        <dbReference type="ARBA" id="ARBA00008779"/>
    </source>
</evidence>
<keyword evidence="6" id="KW-0106">Calcium</keyword>
<dbReference type="GO" id="GO:0046872">
    <property type="term" value="F:metal ion binding"/>
    <property type="evidence" value="ECO:0007669"/>
    <property type="project" value="UniProtKB-KW"/>
</dbReference>
<keyword evidence="4" id="KW-0732">Signal</keyword>
<accession>A0AAU6SES1</accession>
<dbReference type="Gene3D" id="3.40.720.10">
    <property type="entry name" value="Alkaline Phosphatase, subunit A"/>
    <property type="match status" value="1"/>
</dbReference>
<keyword evidence="3" id="KW-0479">Metal-binding</keyword>
<evidence type="ECO:0000256" key="3">
    <source>
        <dbReference type="ARBA" id="ARBA00022723"/>
    </source>
</evidence>
<dbReference type="SUPFAM" id="SSF53649">
    <property type="entry name" value="Alkaline phosphatase-like"/>
    <property type="match status" value="1"/>
</dbReference>
<proteinExistence type="inferred from homology"/>
<dbReference type="EMBL" id="CP151632">
    <property type="protein sequence ID" value="WZO35299.1"/>
    <property type="molecule type" value="Genomic_DNA"/>
</dbReference>
<gene>
    <name evidence="8" type="ORF">MRBLWS13_002995</name>
</gene>
<dbReference type="AlphaFoldDB" id="A0AAU6SES1"/>
<dbReference type="InterPro" id="IPR000917">
    <property type="entry name" value="Sulfatase_N"/>
</dbReference>
<reference evidence="8" key="1">
    <citation type="submission" date="2024-04" db="EMBL/GenBank/DDBJ databases">
        <authorList>
            <person name="Roder T."/>
            <person name="Oberhansli S."/>
            <person name="Kreuzer M."/>
        </authorList>
    </citation>
    <scope>NUCLEOTIDE SEQUENCE</scope>
    <source>
        <strain evidence="8">LWS13-1.2</strain>
    </source>
</reference>
<evidence type="ECO:0000313" key="8">
    <source>
        <dbReference type="EMBL" id="WZO35299.1"/>
    </source>
</evidence>
<dbReference type="Pfam" id="PF00884">
    <property type="entry name" value="Sulfatase"/>
    <property type="match status" value="1"/>
</dbReference>
<dbReference type="PANTHER" id="PTHR42693">
    <property type="entry name" value="ARYLSULFATASE FAMILY MEMBER"/>
    <property type="match status" value="1"/>
</dbReference>
<sequence>MAKSKYLDSLVELDHRVGQVVDKVRELGIAENTLIIWTTDNGAWQDVYPDCGYTPYRGTKGTDYEGGSRVPAIAWWPGTIEAGRRNSEIVGALDLMATFASVAGVELPTEDREGQPTIFDSYDQTALLNGEGPSTRDHWLYMTETEMIPGAIRIGKWKAVWNIRDGWRGPASYTAIVPELFDLWQDPQERYDIFMTSYAEKTWQAPQMAARLLSVIPTYQKYPNRLIQTAGISYAMFEVEDAQVQEQLAKMLHGLSSAG</sequence>
<keyword evidence="5 8" id="KW-0378">Hydrolase</keyword>
<evidence type="ECO:0000256" key="6">
    <source>
        <dbReference type="ARBA" id="ARBA00022837"/>
    </source>
</evidence>
<protein>
    <submittedName>
        <fullName evidence="8">Sulfatase-like hydrolase/transferase</fullName>
    </submittedName>
</protein>
<evidence type="ECO:0000256" key="5">
    <source>
        <dbReference type="ARBA" id="ARBA00022801"/>
    </source>
</evidence>
<evidence type="ECO:0000256" key="4">
    <source>
        <dbReference type="ARBA" id="ARBA00022729"/>
    </source>
</evidence>
<organism evidence="8">
    <name type="scientific">Microbacterium sp. LWS13-1.2</name>
    <dbReference type="NCBI Taxonomy" id="3135264"/>
    <lineage>
        <taxon>Bacteria</taxon>
        <taxon>Bacillati</taxon>
        <taxon>Actinomycetota</taxon>
        <taxon>Actinomycetes</taxon>
        <taxon>Micrococcales</taxon>
        <taxon>Microbacteriaceae</taxon>
        <taxon>Microbacterium</taxon>
    </lineage>
</organism>
<evidence type="ECO:0000256" key="1">
    <source>
        <dbReference type="ARBA" id="ARBA00001913"/>
    </source>
</evidence>
<dbReference type="Gene3D" id="3.30.1120.10">
    <property type="match status" value="1"/>
</dbReference>
<name>A0AAU6SES1_9MICO</name>
<comment type="cofactor">
    <cofactor evidence="1">
        <name>Ca(2+)</name>
        <dbReference type="ChEBI" id="CHEBI:29108"/>
    </cofactor>
</comment>
<dbReference type="GO" id="GO:0004065">
    <property type="term" value="F:arylsulfatase activity"/>
    <property type="evidence" value="ECO:0007669"/>
    <property type="project" value="TreeGrafter"/>
</dbReference>
<comment type="similarity">
    <text evidence="2">Belongs to the sulfatase family.</text>
</comment>
<evidence type="ECO:0000259" key="7">
    <source>
        <dbReference type="Pfam" id="PF00884"/>
    </source>
</evidence>
<feature type="domain" description="Sulfatase N-terminal" evidence="7">
    <location>
        <begin position="4"/>
        <end position="105"/>
    </location>
</feature>
<dbReference type="PANTHER" id="PTHR42693:SF42">
    <property type="entry name" value="ARYLSULFATASE G"/>
    <property type="match status" value="1"/>
</dbReference>
<dbReference type="InterPro" id="IPR050738">
    <property type="entry name" value="Sulfatase"/>
</dbReference>
<dbReference type="RefSeq" id="WP_349429077.1">
    <property type="nucleotide sequence ID" value="NZ_CP151632.1"/>
</dbReference>